<name>A0A2U1NTT2_ARTAN</name>
<reference evidence="2 3" key="1">
    <citation type="journal article" date="2018" name="Mol. Plant">
        <title>The genome of Artemisia annua provides insight into the evolution of Asteraceae family and artemisinin biosynthesis.</title>
        <authorList>
            <person name="Shen Q."/>
            <person name="Zhang L."/>
            <person name="Liao Z."/>
            <person name="Wang S."/>
            <person name="Yan T."/>
            <person name="Shi P."/>
            <person name="Liu M."/>
            <person name="Fu X."/>
            <person name="Pan Q."/>
            <person name="Wang Y."/>
            <person name="Lv Z."/>
            <person name="Lu X."/>
            <person name="Zhang F."/>
            <person name="Jiang W."/>
            <person name="Ma Y."/>
            <person name="Chen M."/>
            <person name="Hao X."/>
            <person name="Li L."/>
            <person name="Tang Y."/>
            <person name="Lv G."/>
            <person name="Zhou Y."/>
            <person name="Sun X."/>
            <person name="Brodelius P.E."/>
            <person name="Rose J.K.C."/>
            <person name="Tang K."/>
        </authorList>
    </citation>
    <scope>NUCLEOTIDE SEQUENCE [LARGE SCALE GENOMIC DNA]</scope>
    <source>
        <strain evidence="3">cv. Huhao1</strain>
        <tissue evidence="2">Leaf</tissue>
    </source>
</reference>
<keyword evidence="1" id="KW-1133">Transmembrane helix</keyword>
<proteinExistence type="predicted"/>
<accession>A0A2U1NTT2</accession>
<keyword evidence="1" id="KW-0812">Transmembrane</keyword>
<evidence type="ECO:0000256" key="1">
    <source>
        <dbReference type="SAM" id="Phobius"/>
    </source>
</evidence>
<protein>
    <submittedName>
        <fullName evidence="2">Uncharacterized protein</fullName>
    </submittedName>
</protein>
<dbReference type="Proteomes" id="UP000245207">
    <property type="component" value="Unassembled WGS sequence"/>
</dbReference>
<dbReference type="EMBL" id="PKPP01002203">
    <property type="protein sequence ID" value="PWA76912.1"/>
    <property type="molecule type" value="Genomic_DNA"/>
</dbReference>
<dbReference type="AlphaFoldDB" id="A0A2U1NTT2"/>
<keyword evidence="3" id="KW-1185">Reference proteome</keyword>
<evidence type="ECO:0000313" key="2">
    <source>
        <dbReference type="EMBL" id="PWA76912.1"/>
    </source>
</evidence>
<feature type="transmembrane region" description="Helical" evidence="1">
    <location>
        <begin position="20"/>
        <end position="39"/>
    </location>
</feature>
<keyword evidence="1" id="KW-0472">Membrane</keyword>
<evidence type="ECO:0000313" key="3">
    <source>
        <dbReference type="Proteomes" id="UP000245207"/>
    </source>
</evidence>
<sequence>MLQFVGLCSKLCTLAISRSISYLLIFQILVALTFSWPSAPKSVISKRFITRAVVLHFNDHPRVLMATTMVPSNNNNRKANYLHNRYRCIPVWPSVATPLTHWWSSQPEDMGSSK</sequence>
<comment type="caution">
    <text evidence="2">The sequence shown here is derived from an EMBL/GenBank/DDBJ whole genome shotgun (WGS) entry which is preliminary data.</text>
</comment>
<gene>
    <name evidence="2" type="ORF">CTI12_AA175140</name>
</gene>
<organism evidence="2 3">
    <name type="scientific">Artemisia annua</name>
    <name type="common">Sweet wormwood</name>
    <dbReference type="NCBI Taxonomy" id="35608"/>
    <lineage>
        <taxon>Eukaryota</taxon>
        <taxon>Viridiplantae</taxon>
        <taxon>Streptophyta</taxon>
        <taxon>Embryophyta</taxon>
        <taxon>Tracheophyta</taxon>
        <taxon>Spermatophyta</taxon>
        <taxon>Magnoliopsida</taxon>
        <taxon>eudicotyledons</taxon>
        <taxon>Gunneridae</taxon>
        <taxon>Pentapetalae</taxon>
        <taxon>asterids</taxon>
        <taxon>campanulids</taxon>
        <taxon>Asterales</taxon>
        <taxon>Asteraceae</taxon>
        <taxon>Asteroideae</taxon>
        <taxon>Anthemideae</taxon>
        <taxon>Artemisiinae</taxon>
        <taxon>Artemisia</taxon>
    </lineage>
</organism>